<dbReference type="AlphaFoldDB" id="A0A840YUA2"/>
<reference evidence="1 2" key="1">
    <citation type="submission" date="2020-08" db="EMBL/GenBank/DDBJ databases">
        <title>Genomic Encyclopedia of Type Strains, Phase IV (KMG-IV): sequencing the most valuable type-strain genomes for metagenomic binning, comparative biology and taxonomic classification.</title>
        <authorList>
            <person name="Goeker M."/>
        </authorList>
    </citation>
    <scope>NUCLEOTIDE SEQUENCE [LARGE SCALE GENOMIC DNA]</scope>
    <source>
        <strain evidence="1 2">DSM 27203</strain>
    </source>
</reference>
<evidence type="ECO:0000313" key="1">
    <source>
        <dbReference type="EMBL" id="MBB5717221.1"/>
    </source>
</evidence>
<gene>
    <name evidence="1" type="ORF">FHR23_000128</name>
</gene>
<dbReference type="SUPFAM" id="SSF51197">
    <property type="entry name" value="Clavaminate synthase-like"/>
    <property type="match status" value="1"/>
</dbReference>
<comment type="caution">
    <text evidence="1">The sequence shown here is derived from an EMBL/GenBank/DDBJ whole genome shotgun (WGS) entry which is preliminary data.</text>
</comment>
<accession>A0A840YUA2</accession>
<proteinExistence type="predicted"/>
<keyword evidence="2" id="KW-1185">Reference proteome</keyword>
<dbReference type="GO" id="GO:0016706">
    <property type="term" value="F:2-oxoglutarate-dependent dioxygenase activity"/>
    <property type="evidence" value="ECO:0007669"/>
    <property type="project" value="UniProtKB-ARBA"/>
</dbReference>
<organism evidence="1 2">
    <name type="scientific">Stakelama sediminis</name>
    <dbReference type="NCBI Taxonomy" id="463200"/>
    <lineage>
        <taxon>Bacteria</taxon>
        <taxon>Pseudomonadati</taxon>
        <taxon>Pseudomonadota</taxon>
        <taxon>Alphaproteobacteria</taxon>
        <taxon>Sphingomonadales</taxon>
        <taxon>Sphingomonadaceae</taxon>
        <taxon>Stakelama</taxon>
    </lineage>
</organism>
<dbReference type="Proteomes" id="UP000554342">
    <property type="component" value="Unassembled WGS sequence"/>
</dbReference>
<sequence length="232" mass="24987">MQTFDAETAGPKALNFSEHGAQRFPGAVKHELEDILSAVAPVISDRPGVRVHAIEPLRPYLNAGGSIGSLAASVVGPDACAVRAIWFDKAPGLNWSLAWHQDRTICVKERIEISGFGPWTVKQGMLHVAPPFSVLKRMVTLRIHFDDVGEDNAPLLIAPGSQRAGLIPVTAMDAVVREYGEFACLAHAGDVWIYATPIVHASRASDICGHRRVLQVDYAAEALPGGLEWLGV</sequence>
<evidence type="ECO:0000313" key="2">
    <source>
        <dbReference type="Proteomes" id="UP000554342"/>
    </source>
</evidence>
<name>A0A840YUA2_9SPHN</name>
<dbReference type="Gene3D" id="2.60.120.620">
    <property type="entry name" value="q2cbj1_9rhob like domain"/>
    <property type="match status" value="1"/>
</dbReference>
<protein>
    <recommendedName>
        <fullName evidence="3">Phytanoyl-CoA dioxygenase</fullName>
    </recommendedName>
</protein>
<dbReference type="EMBL" id="JACIJI010000001">
    <property type="protein sequence ID" value="MBB5717221.1"/>
    <property type="molecule type" value="Genomic_DNA"/>
</dbReference>
<dbReference type="InterPro" id="IPR008775">
    <property type="entry name" value="Phytyl_CoA_dOase-like"/>
</dbReference>
<dbReference type="Pfam" id="PF05721">
    <property type="entry name" value="PhyH"/>
    <property type="match status" value="1"/>
</dbReference>
<dbReference type="RefSeq" id="WP_184001017.1">
    <property type="nucleotide sequence ID" value="NZ_BAABIF010000004.1"/>
</dbReference>
<evidence type="ECO:0008006" key="3">
    <source>
        <dbReference type="Google" id="ProtNLM"/>
    </source>
</evidence>